<evidence type="ECO:0000256" key="1">
    <source>
        <dbReference type="SAM" id="MobiDB-lite"/>
    </source>
</evidence>
<proteinExistence type="predicted"/>
<evidence type="ECO:0000313" key="3">
    <source>
        <dbReference type="Proteomes" id="UP000182227"/>
    </source>
</evidence>
<reference evidence="2 3" key="1">
    <citation type="submission" date="2015-03" db="EMBL/GenBank/DDBJ databases">
        <authorList>
            <person name="Murphy D."/>
        </authorList>
    </citation>
    <scope>NUCLEOTIDE SEQUENCE [LARGE SCALE GENOMIC DNA]</scope>
    <source>
        <strain evidence="2 3">D16</strain>
    </source>
</reference>
<organism evidence="2 3">
    <name type="scientific">Mycolicibacterium conceptionense</name>
    <dbReference type="NCBI Taxonomy" id="451644"/>
    <lineage>
        <taxon>Bacteria</taxon>
        <taxon>Bacillati</taxon>
        <taxon>Actinomycetota</taxon>
        <taxon>Actinomycetes</taxon>
        <taxon>Mycobacteriales</taxon>
        <taxon>Mycobacteriaceae</taxon>
        <taxon>Mycolicibacterium</taxon>
    </lineage>
</organism>
<protein>
    <submittedName>
        <fullName evidence="2">Uncharacterized protein</fullName>
    </submittedName>
</protein>
<feature type="region of interest" description="Disordered" evidence="1">
    <location>
        <begin position="57"/>
        <end position="76"/>
    </location>
</feature>
<gene>
    <name evidence="2" type="ORF">BN970_05079</name>
</gene>
<sequence precursor="true">MIKVLLIPMNRPAITTPQASTALESVHTAITVSTAVKATKFRISTRTVPKRCCNRGATTTEVNANARPQPKKMSPI</sequence>
<name>A0A0U1DRX2_9MYCO</name>
<accession>A0A0U1DRX2</accession>
<dbReference type="EMBL" id="CTEF01000004">
    <property type="protein sequence ID" value="CQD21645.1"/>
    <property type="molecule type" value="Genomic_DNA"/>
</dbReference>
<dbReference type="Proteomes" id="UP000182227">
    <property type="component" value="Unassembled WGS sequence"/>
</dbReference>
<evidence type="ECO:0000313" key="2">
    <source>
        <dbReference type="EMBL" id="CQD21645.1"/>
    </source>
</evidence>
<dbReference type="AlphaFoldDB" id="A0A0U1DRX2"/>